<feature type="region of interest" description="Disordered" evidence="1">
    <location>
        <begin position="99"/>
        <end position="158"/>
    </location>
</feature>
<proteinExistence type="predicted"/>
<feature type="region of interest" description="Disordered" evidence="1">
    <location>
        <begin position="191"/>
        <end position="398"/>
    </location>
</feature>
<evidence type="ECO:0000256" key="1">
    <source>
        <dbReference type="SAM" id="MobiDB-lite"/>
    </source>
</evidence>
<protein>
    <submittedName>
        <fullName evidence="2">Uncharacterized protein</fullName>
    </submittedName>
</protein>
<reference evidence="2" key="1">
    <citation type="submission" date="2020-06" db="EMBL/GenBank/DDBJ databases">
        <authorList>
            <consortium name="Plant Systems Biology data submission"/>
        </authorList>
    </citation>
    <scope>NUCLEOTIDE SEQUENCE</scope>
    <source>
        <strain evidence="2">D6</strain>
    </source>
</reference>
<dbReference type="Proteomes" id="UP001153069">
    <property type="component" value="Unassembled WGS sequence"/>
</dbReference>
<feature type="compositionally biased region" description="Polar residues" evidence="1">
    <location>
        <begin position="99"/>
        <end position="114"/>
    </location>
</feature>
<comment type="caution">
    <text evidence="2">The sequence shown here is derived from an EMBL/GenBank/DDBJ whole genome shotgun (WGS) entry which is preliminary data.</text>
</comment>
<feature type="compositionally biased region" description="Polar residues" evidence="1">
    <location>
        <begin position="328"/>
        <end position="340"/>
    </location>
</feature>
<feature type="compositionally biased region" description="Low complexity" evidence="1">
    <location>
        <begin position="242"/>
        <end position="263"/>
    </location>
</feature>
<feature type="compositionally biased region" description="Polar residues" evidence="1">
    <location>
        <begin position="301"/>
        <end position="315"/>
    </location>
</feature>
<evidence type="ECO:0000313" key="2">
    <source>
        <dbReference type="EMBL" id="CAB9499559.1"/>
    </source>
</evidence>
<feature type="compositionally biased region" description="Low complexity" evidence="1">
    <location>
        <begin position="371"/>
        <end position="387"/>
    </location>
</feature>
<accession>A0A9N8DF17</accession>
<evidence type="ECO:0000313" key="3">
    <source>
        <dbReference type="Proteomes" id="UP001153069"/>
    </source>
</evidence>
<feature type="compositionally biased region" description="Basic and acidic residues" evidence="1">
    <location>
        <begin position="124"/>
        <end position="133"/>
    </location>
</feature>
<name>A0A9N8DF17_9STRA</name>
<keyword evidence="3" id="KW-1185">Reference proteome</keyword>
<gene>
    <name evidence="2" type="ORF">SEMRO_64_G036120.1</name>
</gene>
<dbReference type="AlphaFoldDB" id="A0A9N8DF17"/>
<dbReference type="EMBL" id="CAICTM010000063">
    <property type="protein sequence ID" value="CAB9499559.1"/>
    <property type="molecule type" value="Genomic_DNA"/>
</dbReference>
<sequence length="398" mass="44251">MAPSLLLLVDYSKHRADIANASFSDSFSGHDSAASFGCTSLDDKLDTSTRTQSTVSSDRSCSSISTTSDERPICFRVRRSSISGSTFTTTTINTATHTVNHSPVSSASPTVNYGSPTTTSDRPSSTDRFHHSLQELNFTGSNHDKKMKRRHSTTSVDSTADSIDLRLQYASWKRKQESLLSMSAQIATSNTDYYERKRQQRRSGSMPFLASSSAATANNRNHPDSLSRHHSYHGISYHHQEPSQQQQQQQPQHGRPSTTTRQSSSKRRSTMNQSSPRKPPQHSPPRPRRTLLARSASSRRNLVSETPMSLDSSSQHRLRNRMSRSERISSTPANNNSDFVTGSRIRRLDTSSSNHNNSTGLSRSSVHNRASSVHTSRTTTSVHNRTSILPTHKMLGYE</sequence>
<feature type="compositionally biased region" description="Polar residues" evidence="1">
    <location>
        <begin position="350"/>
        <end position="370"/>
    </location>
</feature>
<organism evidence="2 3">
    <name type="scientific">Seminavis robusta</name>
    <dbReference type="NCBI Taxonomy" id="568900"/>
    <lineage>
        <taxon>Eukaryota</taxon>
        <taxon>Sar</taxon>
        <taxon>Stramenopiles</taxon>
        <taxon>Ochrophyta</taxon>
        <taxon>Bacillariophyta</taxon>
        <taxon>Bacillariophyceae</taxon>
        <taxon>Bacillariophycidae</taxon>
        <taxon>Naviculales</taxon>
        <taxon>Naviculaceae</taxon>
        <taxon>Seminavis</taxon>
    </lineage>
</organism>